<dbReference type="GO" id="GO:0046872">
    <property type="term" value="F:metal ion binding"/>
    <property type="evidence" value="ECO:0007669"/>
    <property type="project" value="UniProtKB-KW"/>
</dbReference>
<evidence type="ECO:0000259" key="7">
    <source>
        <dbReference type="Pfam" id="PF08245"/>
    </source>
</evidence>
<dbReference type="SUPFAM" id="SSF53244">
    <property type="entry name" value="MurD-like peptide ligases, peptide-binding domain"/>
    <property type="match status" value="1"/>
</dbReference>
<keyword evidence="6" id="KW-0460">Magnesium</keyword>
<dbReference type="InterPro" id="IPR013221">
    <property type="entry name" value="Mur_ligase_cen"/>
</dbReference>
<keyword evidence="2" id="KW-0436">Ligase</keyword>
<dbReference type="Proteomes" id="UP000596660">
    <property type="component" value="Unplaced"/>
</dbReference>
<dbReference type="InterPro" id="IPR001645">
    <property type="entry name" value="Folylpolyglutamate_synth"/>
</dbReference>
<organism evidence="8 9">
    <name type="scientific">Chenopodium quinoa</name>
    <name type="common">Quinoa</name>
    <dbReference type="NCBI Taxonomy" id="63459"/>
    <lineage>
        <taxon>Eukaryota</taxon>
        <taxon>Viridiplantae</taxon>
        <taxon>Streptophyta</taxon>
        <taxon>Embryophyta</taxon>
        <taxon>Tracheophyta</taxon>
        <taxon>Spermatophyta</taxon>
        <taxon>Magnoliopsida</taxon>
        <taxon>eudicotyledons</taxon>
        <taxon>Gunneridae</taxon>
        <taxon>Pentapetalae</taxon>
        <taxon>Caryophyllales</taxon>
        <taxon>Chenopodiaceae</taxon>
        <taxon>Chenopodioideae</taxon>
        <taxon>Atripliceae</taxon>
        <taxon>Chenopodium</taxon>
    </lineage>
</organism>
<proteinExistence type="inferred from homology"/>
<dbReference type="Gramene" id="AUR62006152-RA">
    <property type="protein sequence ID" value="AUR62006152-RA:cds"/>
    <property type="gene ID" value="AUR62006152"/>
</dbReference>
<dbReference type="OMA" id="NLGWRIS"/>
<dbReference type="Gene3D" id="3.90.190.20">
    <property type="entry name" value="Mur ligase, C-terminal domain"/>
    <property type="match status" value="1"/>
</dbReference>
<dbReference type="EnsemblPlants" id="AUR62006152-RA">
    <property type="protein sequence ID" value="AUR62006152-RA:cds"/>
    <property type="gene ID" value="AUR62006152"/>
</dbReference>
<name>A0A803L2R3_CHEQI</name>
<dbReference type="Gene3D" id="3.40.1190.10">
    <property type="entry name" value="Mur-like, catalytic domain"/>
    <property type="match status" value="1"/>
</dbReference>
<dbReference type="PANTHER" id="PTHR11136">
    <property type="entry name" value="FOLYLPOLYGLUTAMATE SYNTHASE-RELATED"/>
    <property type="match status" value="1"/>
</dbReference>
<dbReference type="GO" id="GO:0005759">
    <property type="term" value="C:mitochondrial matrix"/>
    <property type="evidence" value="ECO:0007669"/>
    <property type="project" value="EnsemblPlants"/>
</dbReference>
<keyword evidence="3" id="KW-0479">Metal-binding</keyword>
<dbReference type="PROSITE" id="PS01012">
    <property type="entry name" value="FOLYLPOLYGLU_SYNT_2"/>
    <property type="match status" value="1"/>
</dbReference>
<reference evidence="8" key="2">
    <citation type="submission" date="2021-03" db="UniProtKB">
        <authorList>
            <consortium name="EnsemblPlants"/>
        </authorList>
    </citation>
    <scope>IDENTIFICATION</scope>
</reference>
<dbReference type="InterPro" id="IPR036615">
    <property type="entry name" value="Mur_ligase_C_dom_sf"/>
</dbReference>
<dbReference type="PROSITE" id="PS01011">
    <property type="entry name" value="FOLYLPOLYGLU_SYNT_1"/>
    <property type="match status" value="1"/>
</dbReference>
<evidence type="ECO:0000313" key="9">
    <source>
        <dbReference type="Proteomes" id="UP000596660"/>
    </source>
</evidence>
<dbReference type="NCBIfam" id="TIGR01499">
    <property type="entry name" value="folC"/>
    <property type="match status" value="1"/>
</dbReference>
<dbReference type="SUPFAM" id="SSF53623">
    <property type="entry name" value="MurD-like peptide ligases, catalytic domain"/>
    <property type="match status" value="1"/>
</dbReference>
<sequence>MQLKSVFGFPLCVSRMKVFTSIYRCAKLSKHTNLDSSSMIPSVKLGCIRTLSTSSETREVEEYLDRLKNFEKVGVPDNAGTETDDGFDMGRMKRLMDCLGNPQSKFKTVHVAGTKGKGSTAAFLSNILRAEGPHIRTIRERISVGTQNEPVAADLLYSLFLRIRKSLDQAVAHESGCLSHFEVLTAIAFALFADQNVDIAVVEAGLGGARDATNIITSSELAAAVITTIGKEHLAALGGSLESIALAKSGIIKQGRPVILGGPFLPHIEQIIRDKALSMFSPVVSACDSGNRSVINGFGIINGEQRQSCDLLLHIQKDIPLCIELCDVNLSLLGQHQLQNAVTATCAALCLHDQGWRISERSIRSGLESMQMLGRSQFLKKEEIDALGLSGSMALLDGAHTQESAKALANTISTVCQNSRLVLVVAMASDKDHSGFAKELLMAINSLLKGHTGFKESYSLTVFLIAGLHFEAVFLTEVDIAGDKSRSTSASFLKDIWIKTCRELGIEFIFEDLKNLKLDASVHYVGNSNKMILAAECSLPNCLKASNKILKARTGDQSGVIVVTGSLHIVSSVLASIHG</sequence>
<dbReference type="GO" id="GO:0004326">
    <property type="term" value="F:tetrahydrofolylpolyglutamate synthase activity"/>
    <property type="evidence" value="ECO:0007669"/>
    <property type="project" value="InterPro"/>
</dbReference>
<keyword evidence="5" id="KW-0067">ATP-binding</keyword>
<evidence type="ECO:0000256" key="3">
    <source>
        <dbReference type="ARBA" id="ARBA00022723"/>
    </source>
</evidence>
<evidence type="ECO:0000256" key="6">
    <source>
        <dbReference type="ARBA" id="ARBA00022842"/>
    </source>
</evidence>
<comment type="similarity">
    <text evidence="1">Belongs to the folylpolyglutamate synthase family.</text>
</comment>
<dbReference type="AlphaFoldDB" id="A0A803L2R3"/>
<evidence type="ECO:0000256" key="2">
    <source>
        <dbReference type="ARBA" id="ARBA00022598"/>
    </source>
</evidence>
<evidence type="ECO:0000313" key="8">
    <source>
        <dbReference type="EnsemblPlants" id="AUR62006152-RA:cds"/>
    </source>
</evidence>
<evidence type="ECO:0000256" key="5">
    <source>
        <dbReference type="ARBA" id="ARBA00022840"/>
    </source>
</evidence>
<dbReference type="PANTHER" id="PTHR11136:SF0">
    <property type="entry name" value="DIHYDROFOLATE SYNTHETASE-RELATED"/>
    <property type="match status" value="1"/>
</dbReference>
<dbReference type="GO" id="GO:0009793">
    <property type="term" value="P:embryo development ending in seed dormancy"/>
    <property type="evidence" value="ECO:0007669"/>
    <property type="project" value="EnsemblPlants"/>
</dbReference>
<protein>
    <recommendedName>
        <fullName evidence="7">Mur ligase central domain-containing protein</fullName>
    </recommendedName>
</protein>
<keyword evidence="9" id="KW-1185">Reference proteome</keyword>
<keyword evidence="4" id="KW-0547">Nucleotide-binding</keyword>
<dbReference type="Pfam" id="PF08245">
    <property type="entry name" value="Mur_ligase_M"/>
    <property type="match status" value="1"/>
</dbReference>
<dbReference type="GO" id="GO:0008841">
    <property type="term" value="F:dihydrofolate synthase activity"/>
    <property type="evidence" value="ECO:0007669"/>
    <property type="project" value="EnsemblPlants"/>
</dbReference>
<dbReference type="InterPro" id="IPR018109">
    <property type="entry name" value="Folylpolyglutamate_synth_CS"/>
</dbReference>
<evidence type="ECO:0000256" key="4">
    <source>
        <dbReference type="ARBA" id="ARBA00022741"/>
    </source>
</evidence>
<accession>A0A803L2R3</accession>
<evidence type="ECO:0000256" key="1">
    <source>
        <dbReference type="ARBA" id="ARBA00008276"/>
    </source>
</evidence>
<dbReference type="InterPro" id="IPR036565">
    <property type="entry name" value="Mur-like_cat_sf"/>
</dbReference>
<reference evidence="8" key="1">
    <citation type="journal article" date="2017" name="Nature">
        <title>The genome of Chenopodium quinoa.</title>
        <authorList>
            <person name="Jarvis D.E."/>
            <person name="Ho Y.S."/>
            <person name="Lightfoot D.J."/>
            <person name="Schmoeckel S.M."/>
            <person name="Li B."/>
            <person name="Borm T.J.A."/>
            <person name="Ohyanagi H."/>
            <person name="Mineta K."/>
            <person name="Michell C.T."/>
            <person name="Saber N."/>
            <person name="Kharbatia N.M."/>
            <person name="Rupper R.R."/>
            <person name="Sharp A.R."/>
            <person name="Dally N."/>
            <person name="Boughton B.A."/>
            <person name="Woo Y.H."/>
            <person name="Gao G."/>
            <person name="Schijlen E.G.W.M."/>
            <person name="Guo X."/>
            <person name="Momin A.A."/>
            <person name="Negrao S."/>
            <person name="Al-Babili S."/>
            <person name="Gehring C."/>
            <person name="Roessner U."/>
            <person name="Jung C."/>
            <person name="Murphy K."/>
            <person name="Arold S.T."/>
            <person name="Gojobori T."/>
            <person name="van der Linden C.G."/>
            <person name="van Loo E.N."/>
            <person name="Jellen E.N."/>
            <person name="Maughan P.J."/>
            <person name="Tester M."/>
        </authorList>
    </citation>
    <scope>NUCLEOTIDE SEQUENCE [LARGE SCALE GENOMIC DNA]</scope>
    <source>
        <strain evidence="8">cv. PI 614886</strain>
    </source>
</reference>
<dbReference type="GO" id="GO:0005524">
    <property type="term" value="F:ATP binding"/>
    <property type="evidence" value="ECO:0007669"/>
    <property type="project" value="UniProtKB-KW"/>
</dbReference>
<feature type="domain" description="Mur ligase central" evidence="7">
    <location>
        <begin position="111"/>
        <end position="348"/>
    </location>
</feature>